<dbReference type="SUPFAM" id="SSF53756">
    <property type="entry name" value="UDP-Glycosyltransferase/glycogen phosphorylase"/>
    <property type="match status" value="1"/>
</dbReference>
<evidence type="ECO:0000313" key="3">
    <source>
        <dbReference type="EMBL" id="QSI77832.1"/>
    </source>
</evidence>
<evidence type="ECO:0000259" key="1">
    <source>
        <dbReference type="Pfam" id="PF00534"/>
    </source>
</evidence>
<dbReference type="InterPro" id="IPR028098">
    <property type="entry name" value="Glyco_trans_4-like_N"/>
</dbReference>
<dbReference type="Proteomes" id="UP000663570">
    <property type="component" value="Chromosome"/>
</dbReference>
<dbReference type="EMBL" id="CP071060">
    <property type="protein sequence ID" value="QSI77832.1"/>
    <property type="molecule type" value="Genomic_DNA"/>
</dbReference>
<gene>
    <name evidence="3" type="ORF">JY500_04035</name>
</gene>
<evidence type="ECO:0000259" key="2">
    <source>
        <dbReference type="Pfam" id="PF13439"/>
    </source>
</evidence>
<evidence type="ECO:0000313" key="4">
    <source>
        <dbReference type="Proteomes" id="UP000663570"/>
    </source>
</evidence>
<accession>A0ABX7M7V1</accession>
<sequence>MRVLMVSDVFFPRVNGVSTAIDTHRRGLAEHGVDVQLVVPRYEDEDGEPGITRLPGWRVPMDPEDRFVAPFRVRRAVMTAAQHADLIHIQTPFTAHYAGLAAARRYGLPVVATYHTLFEEYLHLYARFLPEAWLRGLARRLSRSQCNALNATIVPSNAMAQRLRDYGITAPLHVLPTGVPISQFALCDRASHRARFRARYRIPPDQPVALFVGRAAHEKNIGFLIEALAHARVVQPRLLLVVAGEGPALESLREKAHTLGQSEHVRFIGYLDRARELPDCYAAADLFAFASRTETQGLVLIEAMAVGLPVVALAEMGTCDLLGAGRGALVPPDEVAAFGDAMARLASDSALRTRLGDEARALARDWSDLTLTARLAALYREVRLAHSSQEPAWKAPSKARQA</sequence>
<reference evidence="3 4" key="1">
    <citation type="submission" date="2021-02" db="EMBL/GenBank/DDBJ databases">
        <title>Niveibacterium changnyeongensis HC41.</title>
        <authorList>
            <person name="Kang M."/>
        </authorList>
    </citation>
    <scope>NUCLEOTIDE SEQUENCE [LARGE SCALE GENOMIC DNA]</scope>
    <source>
        <strain evidence="3 4">HC41</strain>
    </source>
</reference>
<dbReference type="InterPro" id="IPR050194">
    <property type="entry name" value="Glycosyltransferase_grp1"/>
</dbReference>
<dbReference type="PANTHER" id="PTHR45947">
    <property type="entry name" value="SULFOQUINOVOSYL TRANSFERASE SQD2"/>
    <property type="match status" value="1"/>
</dbReference>
<dbReference type="Pfam" id="PF00534">
    <property type="entry name" value="Glycos_transf_1"/>
    <property type="match status" value="1"/>
</dbReference>
<protein>
    <submittedName>
        <fullName evidence="3">Glycosyltransferase</fullName>
    </submittedName>
</protein>
<dbReference type="Gene3D" id="3.40.50.2000">
    <property type="entry name" value="Glycogen Phosphorylase B"/>
    <property type="match status" value="2"/>
</dbReference>
<dbReference type="Pfam" id="PF13439">
    <property type="entry name" value="Glyco_transf_4"/>
    <property type="match status" value="1"/>
</dbReference>
<dbReference type="InterPro" id="IPR001296">
    <property type="entry name" value="Glyco_trans_1"/>
</dbReference>
<proteinExistence type="predicted"/>
<feature type="domain" description="Glycosyltransferase subfamily 4-like N-terminal" evidence="2">
    <location>
        <begin position="14"/>
        <end position="182"/>
    </location>
</feature>
<dbReference type="RefSeq" id="WP_206255141.1">
    <property type="nucleotide sequence ID" value="NZ_CP071060.1"/>
</dbReference>
<dbReference type="PANTHER" id="PTHR45947:SF3">
    <property type="entry name" value="SULFOQUINOVOSYL TRANSFERASE SQD2"/>
    <property type="match status" value="1"/>
</dbReference>
<name>A0ABX7M7V1_9RHOO</name>
<feature type="domain" description="Glycosyl transferase family 1" evidence="1">
    <location>
        <begin position="194"/>
        <end position="360"/>
    </location>
</feature>
<organism evidence="3 4">
    <name type="scientific">Niveibacterium microcysteis</name>
    <dbReference type="NCBI Taxonomy" id="2811415"/>
    <lineage>
        <taxon>Bacteria</taxon>
        <taxon>Pseudomonadati</taxon>
        <taxon>Pseudomonadota</taxon>
        <taxon>Betaproteobacteria</taxon>
        <taxon>Rhodocyclales</taxon>
        <taxon>Rhodocyclaceae</taxon>
        <taxon>Niveibacterium</taxon>
    </lineage>
</organism>
<keyword evidence="4" id="KW-1185">Reference proteome</keyword>